<evidence type="ECO:0008006" key="3">
    <source>
        <dbReference type="Google" id="ProtNLM"/>
    </source>
</evidence>
<dbReference type="Proteomes" id="UP001221757">
    <property type="component" value="Unassembled WGS sequence"/>
</dbReference>
<evidence type="ECO:0000313" key="1">
    <source>
        <dbReference type="EMBL" id="KAJ7701806.1"/>
    </source>
</evidence>
<accession>A0AAD7GQN6</accession>
<dbReference type="AlphaFoldDB" id="A0AAD7GQN6"/>
<protein>
    <recommendedName>
        <fullName evidence="3">F-box domain-containing protein</fullName>
    </recommendedName>
</protein>
<dbReference type="EMBL" id="JARKIE010000016">
    <property type="protein sequence ID" value="KAJ7701806.1"/>
    <property type="molecule type" value="Genomic_DNA"/>
</dbReference>
<feature type="non-terminal residue" evidence="1">
    <location>
        <position position="81"/>
    </location>
</feature>
<feature type="non-terminal residue" evidence="1">
    <location>
        <position position="1"/>
    </location>
</feature>
<proteinExistence type="predicted"/>
<gene>
    <name evidence="1" type="ORF">B0H17DRAFT_862861</name>
</gene>
<sequence length="81" mass="9400">LLRIVQQLRRRHDAISRDLPMKRSLIAPIRRLPPEILLEVFSLAVLMPVVDSGFDPCITVTDIIHVCHYWRIVALDTSTLW</sequence>
<organism evidence="1 2">
    <name type="scientific">Mycena rosella</name>
    <name type="common">Pink bonnet</name>
    <name type="synonym">Agaricus rosellus</name>
    <dbReference type="NCBI Taxonomy" id="1033263"/>
    <lineage>
        <taxon>Eukaryota</taxon>
        <taxon>Fungi</taxon>
        <taxon>Dikarya</taxon>
        <taxon>Basidiomycota</taxon>
        <taxon>Agaricomycotina</taxon>
        <taxon>Agaricomycetes</taxon>
        <taxon>Agaricomycetidae</taxon>
        <taxon>Agaricales</taxon>
        <taxon>Marasmiineae</taxon>
        <taxon>Mycenaceae</taxon>
        <taxon>Mycena</taxon>
    </lineage>
</organism>
<evidence type="ECO:0000313" key="2">
    <source>
        <dbReference type="Proteomes" id="UP001221757"/>
    </source>
</evidence>
<name>A0AAD7GQN6_MYCRO</name>
<keyword evidence="2" id="KW-1185">Reference proteome</keyword>
<dbReference type="Gene3D" id="1.20.1280.50">
    <property type="match status" value="1"/>
</dbReference>
<comment type="caution">
    <text evidence="1">The sequence shown here is derived from an EMBL/GenBank/DDBJ whole genome shotgun (WGS) entry which is preliminary data.</text>
</comment>
<reference evidence="1" key="1">
    <citation type="submission" date="2023-03" db="EMBL/GenBank/DDBJ databases">
        <title>Massive genome expansion in bonnet fungi (Mycena s.s.) driven by repeated elements and novel gene families across ecological guilds.</title>
        <authorList>
            <consortium name="Lawrence Berkeley National Laboratory"/>
            <person name="Harder C.B."/>
            <person name="Miyauchi S."/>
            <person name="Viragh M."/>
            <person name="Kuo A."/>
            <person name="Thoen E."/>
            <person name="Andreopoulos B."/>
            <person name="Lu D."/>
            <person name="Skrede I."/>
            <person name="Drula E."/>
            <person name="Henrissat B."/>
            <person name="Morin E."/>
            <person name="Kohler A."/>
            <person name="Barry K."/>
            <person name="LaButti K."/>
            <person name="Morin E."/>
            <person name="Salamov A."/>
            <person name="Lipzen A."/>
            <person name="Mereny Z."/>
            <person name="Hegedus B."/>
            <person name="Baldrian P."/>
            <person name="Stursova M."/>
            <person name="Weitz H."/>
            <person name="Taylor A."/>
            <person name="Grigoriev I.V."/>
            <person name="Nagy L.G."/>
            <person name="Martin F."/>
            <person name="Kauserud H."/>
        </authorList>
    </citation>
    <scope>NUCLEOTIDE SEQUENCE</scope>
    <source>
        <strain evidence="1">CBHHK067</strain>
    </source>
</reference>